<dbReference type="PROSITE" id="PS01255">
    <property type="entry name" value="FETUIN_2"/>
    <property type="match status" value="1"/>
</dbReference>
<evidence type="ECO:0000313" key="11">
    <source>
        <dbReference type="Proteomes" id="UP001652580"/>
    </source>
</evidence>
<evidence type="ECO:0000256" key="9">
    <source>
        <dbReference type="SAM" id="MobiDB-lite"/>
    </source>
</evidence>
<dbReference type="Pfam" id="PF00031">
    <property type="entry name" value="Cystatin"/>
    <property type="match status" value="1"/>
</dbReference>
<feature type="region of interest" description="Disordered" evidence="9">
    <location>
        <begin position="322"/>
        <end position="344"/>
    </location>
</feature>
<evidence type="ECO:0000256" key="6">
    <source>
        <dbReference type="ARBA" id="ARBA00023157"/>
    </source>
</evidence>
<dbReference type="SUPFAM" id="SSF54403">
    <property type="entry name" value="Cystatin/monellin"/>
    <property type="match status" value="2"/>
</dbReference>
<keyword evidence="6" id="KW-1015">Disulfide bond</keyword>
<dbReference type="GeneID" id="103015187"/>
<dbReference type="InParanoid" id="A0A384B6Y7"/>
<dbReference type="CDD" id="cd00042">
    <property type="entry name" value="CY"/>
    <property type="match status" value="2"/>
</dbReference>
<protein>
    <recommendedName>
        <fullName evidence="2">Alpha-2-HS-glycoprotein</fullName>
    </recommendedName>
    <alternativeName>
        <fullName evidence="8">Fetuin-A</fullName>
    </alternativeName>
</protein>
<sequence length="432" mass="46223">MFAGGFFWEPEQKSSHILTQSFHRLQQIKGLWTLRQSAFSSRVPELGLKPPATRLPTCQDLSRATMRSLVLLLCLAQLCGCHSVPHGPVLGYREPACDDPETEQAALAAVDYINRHLPHGYKHILNQIDSVKVWPRRPTGEVFDLEIDTLETTCHVLDPTPLANCSVRQLKEHAVEGDCDFNVLKQDGQFSVLSAKCDSSPDSAEDVHKVCPDCPLLAPLNDSRVVHAVEAALATFNAQKSGSYFQLVEISRAQFVPLPASVSVEFAVAATDCVAKEVVDPAKCNLLAEKQYGFCKGMVTENVAGGEDVAVTCTVFQTQPVLPQPQPDGAEAGPLTPAQGSAAPALSPAGLPAASLVVGPRAVAAPPIPPPVHPAHYDLRHAFSGVASVESASGETFHVGKTPKVAQPSVPAPEGPVPVVRPCPGRIRYFNI</sequence>
<keyword evidence="11" id="KW-1185">Reference proteome</keyword>
<dbReference type="FunCoup" id="A0A384B6Y7">
    <property type="interactions" value="260"/>
</dbReference>
<dbReference type="PANTHER" id="PTHR13814">
    <property type="entry name" value="FETUIN"/>
    <property type="match status" value="1"/>
</dbReference>
<dbReference type="InterPro" id="IPR001363">
    <property type="entry name" value="Prot_inh_fetuin_CS"/>
</dbReference>
<dbReference type="PROSITE" id="PS01254">
    <property type="entry name" value="FETUIN_1"/>
    <property type="match status" value="1"/>
</dbReference>
<evidence type="ECO:0000256" key="7">
    <source>
        <dbReference type="ARBA" id="ARBA00023180"/>
    </source>
</evidence>
<evidence type="ECO:0000256" key="8">
    <source>
        <dbReference type="ARBA" id="ARBA00032001"/>
    </source>
</evidence>
<dbReference type="SMART" id="SM00043">
    <property type="entry name" value="CY"/>
    <property type="match status" value="2"/>
</dbReference>
<dbReference type="GO" id="GO:0004869">
    <property type="term" value="F:cysteine-type endopeptidase inhibitor activity"/>
    <property type="evidence" value="ECO:0007669"/>
    <property type="project" value="InterPro"/>
</dbReference>
<dbReference type="KEGG" id="bacu:103015187"/>
<dbReference type="PANTHER" id="PTHR13814:SF6">
    <property type="entry name" value="ALPHA-2-HS-GLYCOPROTEIN"/>
    <property type="match status" value="1"/>
</dbReference>
<dbReference type="Gene3D" id="3.10.450.10">
    <property type="match status" value="2"/>
</dbReference>
<dbReference type="InterPro" id="IPR050735">
    <property type="entry name" value="Kininogen_Fetuin_HRG"/>
</dbReference>
<dbReference type="Proteomes" id="UP001652580">
    <property type="component" value="Chromosome 4"/>
</dbReference>
<dbReference type="InterPro" id="IPR046350">
    <property type="entry name" value="Cystatin_sf"/>
</dbReference>
<name>A0A384B6Y7_BALAC</name>
<evidence type="ECO:0000259" key="10">
    <source>
        <dbReference type="PROSITE" id="PS51529"/>
    </source>
</evidence>
<gene>
    <name evidence="12" type="primary">AHSG</name>
</gene>
<feature type="domain" description="Cystatin fetuin-A-type" evidence="10">
    <location>
        <begin position="209"/>
        <end position="321"/>
    </location>
</feature>
<dbReference type="InterPro" id="IPR025760">
    <property type="entry name" value="Cystatin_Fetuin_A"/>
</dbReference>
<dbReference type="InterPro" id="IPR000010">
    <property type="entry name" value="Cystatin_dom"/>
</dbReference>
<dbReference type="STRING" id="310752.A0A384B6Y7"/>
<evidence type="ECO:0000256" key="5">
    <source>
        <dbReference type="ARBA" id="ARBA00022737"/>
    </source>
</evidence>
<evidence type="ECO:0000256" key="1">
    <source>
        <dbReference type="ARBA" id="ARBA00004613"/>
    </source>
</evidence>
<comment type="subcellular location">
    <subcellularLocation>
        <location evidence="1">Secreted</location>
    </subcellularLocation>
</comment>
<dbReference type="AlphaFoldDB" id="A0A384B6Y7"/>
<evidence type="ECO:0000256" key="2">
    <source>
        <dbReference type="ARBA" id="ARBA00019375"/>
    </source>
</evidence>
<accession>A0A384B6Y7</accession>
<organism evidence="11 12">
    <name type="scientific">Balaenoptera acutorostrata</name>
    <name type="common">Common minke whale</name>
    <name type="synonym">Balaena rostrata</name>
    <dbReference type="NCBI Taxonomy" id="9767"/>
    <lineage>
        <taxon>Eukaryota</taxon>
        <taxon>Metazoa</taxon>
        <taxon>Chordata</taxon>
        <taxon>Craniata</taxon>
        <taxon>Vertebrata</taxon>
        <taxon>Euteleostomi</taxon>
        <taxon>Mammalia</taxon>
        <taxon>Eutheria</taxon>
        <taxon>Laurasiatheria</taxon>
        <taxon>Artiodactyla</taxon>
        <taxon>Whippomorpha</taxon>
        <taxon>Cetacea</taxon>
        <taxon>Mysticeti</taxon>
        <taxon>Balaenopteridae</taxon>
        <taxon>Balaenoptera</taxon>
    </lineage>
</organism>
<dbReference type="RefSeq" id="XP_007195313.2">
    <property type="nucleotide sequence ID" value="XM_007195251.3"/>
</dbReference>
<dbReference type="PROSITE" id="PS51529">
    <property type="entry name" value="CYSTATIN_FETUIN_A"/>
    <property type="match status" value="2"/>
</dbReference>
<evidence type="ECO:0000256" key="4">
    <source>
        <dbReference type="ARBA" id="ARBA00022729"/>
    </source>
</evidence>
<dbReference type="GO" id="GO:0031012">
    <property type="term" value="C:extracellular matrix"/>
    <property type="evidence" value="ECO:0007669"/>
    <property type="project" value="TreeGrafter"/>
</dbReference>
<dbReference type="GO" id="GO:0072562">
    <property type="term" value="C:blood microparticle"/>
    <property type="evidence" value="ECO:0007669"/>
    <property type="project" value="TreeGrafter"/>
</dbReference>
<keyword evidence="7" id="KW-0325">Glycoprotein</keyword>
<evidence type="ECO:0000256" key="3">
    <source>
        <dbReference type="ARBA" id="ARBA00022525"/>
    </source>
</evidence>
<dbReference type="CTD" id="197"/>
<keyword evidence="4" id="KW-0732">Signal</keyword>
<evidence type="ECO:0000313" key="12">
    <source>
        <dbReference type="RefSeq" id="XP_007195313.2"/>
    </source>
</evidence>
<keyword evidence="5" id="KW-0677">Repeat</keyword>
<feature type="domain" description="Cystatin fetuin-A-type" evidence="10">
    <location>
        <begin position="92"/>
        <end position="198"/>
    </location>
</feature>
<keyword evidence="3" id="KW-0964">Secreted</keyword>
<proteinExistence type="predicted"/>
<reference evidence="12" key="1">
    <citation type="submission" date="2025-08" db="UniProtKB">
        <authorList>
            <consortium name="RefSeq"/>
        </authorList>
    </citation>
    <scope>IDENTIFICATION</scope>
</reference>